<dbReference type="Gene3D" id="3.40.630.30">
    <property type="match status" value="1"/>
</dbReference>
<dbReference type="Proteomes" id="UP000235826">
    <property type="component" value="Chromosome"/>
</dbReference>
<dbReference type="GO" id="GO:0016747">
    <property type="term" value="F:acyltransferase activity, transferring groups other than amino-acyl groups"/>
    <property type="evidence" value="ECO:0007669"/>
    <property type="project" value="InterPro"/>
</dbReference>
<dbReference type="SUPFAM" id="SSF55729">
    <property type="entry name" value="Acyl-CoA N-acyltransferases (Nat)"/>
    <property type="match status" value="1"/>
</dbReference>
<organism evidence="2 3">
    <name type="scientific">Flavivirga eckloniae</name>
    <dbReference type="NCBI Taxonomy" id="1803846"/>
    <lineage>
        <taxon>Bacteria</taxon>
        <taxon>Pseudomonadati</taxon>
        <taxon>Bacteroidota</taxon>
        <taxon>Flavobacteriia</taxon>
        <taxon>Flavobacteriales</taxon>
        <taxon>Flavobacteriaceae</taxon>
        <taxon>Flavivirga</taxon>
    </lineage>
</organism>
<feature type="domain" description="N-acetyltransferase" evidence="1">
    <location>
        <begin position="111"/>
        <end position="239"/>
    </location>
</feature>
<dbReference type="PROSITE" id="PS51186">
    <property type="entry name" value="GNAT"/>
    <property type="match status" value="1"/>
</dbReference>
<sequence>MKEEIANNMFELYELIGASNQSLKTSKGCSYVMSANNSWPTKVFRLNELQIDYGDLYQKMEFGEIPDSVFLNEDEVAESQLVKHGFKMKSTILSMYANLSEQTKSANSFTSIDRVDTEKAAAIFAKIASVAFSYEVRPETIASLINNPKLKIYIGKYKETYASSGMLLLDRNGISGLHMIGTLPEYRGYGLGKVMTGKLLFEAYENSSKQAVLGASELGHRVYSKLGFKVEGTLKSYSI</sequence>
<evidence type="ECO:0000313" key="2">
    <source>
        <dbReference type="EMBL" id="AUP80988.1"/>
    </source>
</evidence>
<name>A0A2K9PVY6_9FLAO</name>
<dbReference type="RefSeq" id="WP_102757631.1">
    <property type="nucleotide sequence ID" value="NZ_CP025791.1"/>
</dbReference>
<proteinExistence type="predicted"/>
<dbReference type="EMBL" id="CP025791">
    <property type="protein sequence ID" value="AUP80988.1"/>
    <property type="molecule type" value="Genomic_DNA"/>
</dbReference>
<protein>
    <recommendedName>
        <fullName evidence="1">N-acetyltransferase domain-containing protein</fullName>
    </recommendedName>
</protein>
<dbReference type="KEGG" id="fek:C1H87_20640"/>
<dbReference type="InterPro" id="IPR000182">
    <property type="entry name" value="GNAT_dom"/>
</dbReference>
<reference evidence="2 3" key="1">
    <citation type="submission" date="2018-01" db="EMBL/GenBank/DDBJ databases">
        <title>Complete genome sequence of Flavivirga eckloniae ECD14 isolated from seaweed Ecklonia cava.</title>
        <authorList>
            <person name="Lee J.H."/>
            <person name="Baik K.S."/>
            <person name="Seong C.N."/>
        </authorList>
    </citation>
    <scope>NUCLEOTIDE SEQUENCE [LARGE SCALE GENOMIC DNA]</scope>
    <source>
        <strain evidence="2 3">ECD14</strain>
    </source>
</reference>
<evidence type="ECO:0000313" key="3">
    <source>
        <dbReference type="Proteomes" id="UP000235826"/>
    </source>
</evidence>
<gene>
    <name evidence="2" type="ORF">C1H87_20640</name>
</gene>
<evidence type="ECO:0000259" key="1">
    <source>
        <dbReference type="PROSITE" id="PS51186"/>
    </source>
</evidence>
<keyword evidence="3" id="KW-1185">Reference proteome</keyword>
<dbReference type="InterPro" id="IPR016181">
    <property type="entry name" value="Acyl_CoA_acyltransferase"/>
</dbReference>
<dbReference type="AlphaFoldDB" id="A0A2K9PVY6"/>
<accession>A0A2K9PVY6</accession>
<dbReference type="OrthoDB" id="1096234at2"/>